<feature type="region of interest" description="Disordered" evidence="1">
    <location>
        <begin position="1"/>
        <end position="36"/>
    </location>
</feature>
<sequence length="112" mass="12933">MTPTSPLEFSLDNPYINRDKPEDPVNRPSSTNMNTSIDYESVSIDMKIQNLEPNITHTFPQELAFANIFHDMIKIGDINKYEKTVKKYLQVGHHHRIHGNTHYSTPVTSNQH</sequence>
<dbReference type="Proteomes" id="UP000789901">
    <property type="component" value="Unassembled WGS sequence"/>
</dbReference>
<evidence type="ECO:0000256" key="1">
    <source>
        <dbReference type="SAM" id="MobiDB-lite"/>
    </source>
</evidence>
<feature type="compositionally biased region" description="Polar residues" evidence="1">
    <location>
        <begin position="27"/>
        <end position="36"/>
    </location>
</feature>
<reference evidence="2 3" key="1">
    <citation type="submission" date="2021-06" db="EMBL/GenBank/DDBJ databases">
        <authorList>
            <person name="Kallberg Y."/>
            <person name="Tangrot J."/>
            <person name="Rosling A."/>
        </authorList>
    </citation>
    <scope>NUCLEOTIDE SEQUENCE [LARGE SCALE GENOMIC DNA]</scope>
    <source>
        <strain evidence="2 3">120-4 pot B 10/14</strain>
    </source>
</reference>
<dbReference type="EMBL" id="CAJVQB010007675">
    <property type="protein sequence ID" value="CAG8707229.1"/>
    <property type="molecule type" value="Genomic_DNA"/>
</dbReference>
<comment type="caution">
    <text evidence="2">The sequence shown here is derived from an EMBL/GenBank/DDBJ whole genome shotgun (WGS) entry which is preliminary data.</text>
</comment>
<evidence type="ECO:0000313" key="2">
    <source>
        <dbReference type="EMBL" id="CAG8707229.1"/>
    </source>
</evidence>
<gene>
    <name evidence="2" type="ORF">GMARGA_LOCUS12519</name>
</gene>
<keyword evidence="3" id="KW-1185">Reference proteome</keyword>
<accession>A0ABN7UZD8</accession>
<organism evidence="2 3">
    <name type="scientific">Gigaspora margarita</name>
    <dbReference type="NCBI Taxonomy" id="4874"/>
    <lineage>
        <taxon>Eukaryota</taxon>
        <taxon>Fungi</taxon>
        <taxon>Fungi incertae sedis</taxon>
        <taxon>Mucoromycota</taxon>
        <taxon>Glomeromycotina</taxon>
        <taxon>Glomeromycetes</taxon>
        <taxon>Diversisporales</taxon>
        <taxon>Gigasporaceae</taxon>
        <taxon>Gigaspora</taxon>
    </lineage>
</organism>
<protein>
    <submittedName>
        <fullName evidence="2">18270_t:CDS:1</fullName>
    </submittedName>
</protein>
<name>A0ABN7UZD8_GIGMA</name>
<evidence type="ECO:0000313" key="3">
    <source>
        <dbReference type="Proteomes" id="UP000789901"/>
    </source>
</evidence>
<proteinExistence type="predicted"/>